<dbReference type="PROSITE" id="PS01124">
    <property type="entry name" value="HTH_ARAC_FAMILY_2"/>
    <property type="match status" value="1"/>
</dbReference>
<keyword evidence="7" id="KW-1185">Reference proteome</keyword>
<dbReference type="PANTHER" id="PTHR43280">
    <property type="entry name" value="ARAC-FAMILY TRANSCRIPTIONAL REGULATOR"/>
    <property type="match status" value="1"/>
</dbReference>
<dbReference type="GO" id="GO:0043565">
    <property type="term" value="F:sequence-specific DNA binding"/>
    <property type="evidence" value="ECO:0007669"/>
    <property type="project" value="InterPro"/>
</dbReference>
<dbReference type="SUPFAM" id="SSF46689">
    <property type="entry name" value="Homeodomain-like"/>
    <property type="match status" value="2"/>
</dbReference>
<feature type="domain" description="HTH araC/xylS-type" evidence="5">
    <location>
        <begin position="650"/>
        <end position="749"/>
    </location>
</feature>
<evidence type="ECO:0000256" key="4">
    <source>
        <dbReference type="SAM" id="Phobius"/>
    </source>
</evidence>
<organism evidence="6 7">
    <name type="scientific">Paenibacillus arenilitoris</name>
    <dbReference type="NCBI Taxonomy" id="2772299"/>
    <lineage>
        <taxon>Bacteria</taxon>
        <taxon>Bacillati</taxon>
        <taxon>Bacillota</taxon>
        <taxon>Bacilli</taxon>
        <taxon>Bacillales</taxon>
        <taxon>Paenibacillaceae</taxon>
        <taxon>Paenibacillus</taxon>
    </lineage>
</organism>
<keyword evidence="4" id="KW-0812">Transmembrane</keyword>
<gene>
    <name evidence="6" type="ORF">IDH41_10520</name>
</gene>
<dbReference type="Pfam" id="PF17853">
    <property type="entry name" value="GGDEF_2"/>
    <property type="match status" value="1"/>
</dbReference>
<proteinExistence type="predicted"/>
<dbReference type="Pfam" id="PF12833">
    <property type="entry name" value="HTH_18"/>
    <property type="match status" value="1"/>
</dbReference>
<dbReference type="EMBL" id="JACXIY010000013">
    <property type="protein sequence ID" value="MBD2869013.1"/>
    <property type="molecule type" value="Genomic_DNA"/>
</dbReference>
<sequence length="753" mass="86277">MRNWRNSMFFKLFISYLVIFAIPLLILIGVFYYVNVVGYQREVAEANTAKLTQVRNQIDLELKSLREVIYHLSSQEEIYSTTDPMEREGLLIPQLVAYTEHYPFINDMMFYYRGDTRMYLSTGRYAYDTFENELKKDYAWTKAGFFRELNELSGPAAKRVEAKESGLSVQGSTIAFLFPVPYLETFPQGTVLFTINEDEFLSKFTNIMGDMKGHIFIYDQYYEPLVTYSDPGQAVSSEQLRLDLRKLKGTGVFQLESGGEPFVVSRMVSEELNWSYVIAVPSAVFYEQVYAMRAWIMAITIVLLVIGVFGALLFSSRSYRPVKSLLAYFAMTPHAPDPAEGKNEWEIIRHTFDSTLQKNEEMLIQMNAQRPFVKDQCLLTLLKGGKVDKTERDYLLKCSNVMMTGEAYFCMAITARAAEADRTFLEEELSSLLETIMFPGGWGYGVEISEERYTAVIVALQEAPEDHVQKRSDIAKNLIDTARKKAGVSLTIGIGKLYPDLDHIGSSYLEASAVLFDNQINDKKSVHLFDQMDNGEQQVHWYPTKEQALYIQSLKQGDEAIALEAVKALIEQMTVGTTSYLIVRCLCFDVVNHILKAINQLNAESFAGEIKELLKFNTLQEFQSGLEEFTVLFCKRVNELESSRRLERKNSIITYINEHFKESELSLEHIARQYGLSASYVSRFIKEETGVTFMDYVTSLRMHEAKLQLQRSDKLIQDIVLDIGYLNVPSFVRKFKTIEGVTPSQYRQIMGKP</sequence>
<dbReference type="SMART" id="SM00342">
    <property type="entry name" value="HTH_ARAC"/>
    <property type="match status" value="1"/>
</dbReference>
<name>A0A927H5Y1_9BACL</name>
<dbReference type="Proteomes" id="UP000632125">
    <property type="component" value="Unassembled WGS sequence"/>
</dbReference>
<keyword evidence="3" id="KW-0804">Transcription</keyword>
<dbReference type="AlphaFoldDB" id="A0A927H5Y1"/>
<evidence type="ECO:0000313" key="7">
    <source>
        <dbReference type="Proteomes" id="UP000632125"/>
    </source>
</evidence>
<accession>A0A927H5Y1</accession>
<keyword evidence="4" id="KW-1133">Transmembrane helix</keyword>
<feature type="transmembrane region" description="Helical" evidence="4">
    <location>
        <begin position="294"/>
        <end position="314"/>
    </location>
</feature>
<evidence type="ECO:0000256" key="1">
    <source>
        <dbReference type="ARBA" id="ARBA00023015"/>
    </source>
</evidence>
<evidence type="ECO:0000259" key="5">
    <source>
        <dbReference type="PROSITE" id="PS01124"/>
    </source>
</evidence>
<comment type="caution">
    <text evidence="6">The sequence shown here is derived from an EMBL/GenBank/DDBJ whole genome shotgun (WGS) entry which is preliminary data.</text>
</comment>
<protein>
    <submittedName>
        <fullName evidence="6">AraC family transcriptional regulator</fullName>
    </submittedName>
</protein>
<keyword evidence="2" id="KW-0238">DNA-binding</keyword>
<dbReference type="InterPro" id="IPR041522">
    <property type="entry name" value="CdaR_GGDEF"/>
</dbReference>
<dbReference type="PANTHER" id="PTHR43280:SF2">
    <property type="entry name" value="HTH-TYPE TRANSCRIPTIONAL REGULATOR EXSA"/>
    <property type="match status" value="1"/>
</dbReference>
<reference evidence="6" key="1">
    <citation type="submission" date="2020-09" db="EMBL/GenBank/DDBJ databases">
        <title>A novel bacterium of genus Paenibacillus, isolated from South China Sea.</title>
        <authorList>
            <person name="Huang H."/>
            <person name="Mo K."/>
            <person name="Hu Y."/>
        </authorList>
    </citation>
    <scope>NUCLEOTIDE SEQUENCE</scope>
    <source>
        <strain evidence="6">IB182493</strain>
    </source>
</reference>
<evidence type="ECO:0000256" key="2">
    <source>
        <dbReference type="ARBA" id="ARBA00023125"/>
    </source>
</evidence>
<keyword evidence="4" id="KW-0472">Membrane</keyword>
<dbReference type="InterPro" id="IPR018060">
    <property type="entry name" value="HTH_AraC"/>
</dbReference>
<dbReference type="InterPro" id="IPR009057">
    <property type="entry name" value="Homeodomain-like_sf"/>
</dbReference>
<dbReference type="RefSeq" id="WP_190860778.1">
    <property type="nucleotide sequence ID" value="NZ_JACXIY010000013.1"/>
</dbReference>
<evidence type="ECO:0000256" key="3">
    <source>
        <dbReference type="ARBA" id="ARBA00023163"/>
    </source>
</evidence>
<evidence type="ECO:0000313" key="6">
    <source>
        <dbReference type="EMBL" id="MBD2869013.1"/>
    </source>
</evidence>
<dbReference type="Gene3D" id="1.10.10.60">
    <property type="entry name" value="Homeodomain-like"/>
    <property type="match status" value="2"/>
</dbReference>
<keyword evidence="1" id="KW-0805">Transcription regulation</keyword>
<dbReference type="GO" id="GO:0003700">
    <property type="term" value="F:DNA-binding transcription factor activity"/>
    <property type="evidence" value="ECO:0007669"/>
    <property type="project" value="InterPro"/>
</dbReference>
<feature type="transmembrane region" description="Helical" evidence="4">
    <location>
        <begin position="12"/>
        <end position="34"/>
    </location>
</feature>